<accession>A0A4Y2J505</accession>
<keyword evidence="2" id="KW-1185">Reference proteome</keyword>
<reference evidence="1 2" key="1">
    <citation type="journal article" date="2019" name="Sci. Rep.">
        <title>Orb-weaving spider Araneus ventricosus genome elucidates the spidroin gene catalogue.</title>
        <authorList>
            <person name="Kono N."/>
            <person name="Nakamura H."/>
            <person name="Ohtoshi R."/>
            <person name="Moran D.A.P."/>
            <person name="Shinohara A."/>
            <person name="Yoshida Y."/>
            <person name="Fujiwara M."/>
            <person name="Mori M."/>
            <person name="Tomita M."/>
            <person name="Arakawa K."/>
        </authorList>
    </citation>
    <scope>NUCLEOTIDE SEQUENCE [LARGE SCALE GENOMIC DNA]</scope>
</reference>
<proteinExistence type="predicted"/>
<dbReference type="EMBL" id="BGPR01003152">
    <property type="protein sequence ID" value="GBM84332.1"/>
    <property type="molecule type" value="Genomic_DNA"/>
</dbReference>
<name>A0A4Y2J505_ARAVE</name>
<evidence type="ECO:0000313" key="2">
    <source>
        <dbReference type="Proteomes" id="UP000499080"/>
    </source>
</evidence>
<comment type="caution">
    <text evidence="1">The sequence shown here is derived from an EMBL/GenBank/DDBJ whole genome shotgun (WGS) entry which is preliminary data.</text>
</comment>
<organism evidence="1 2">
    <name type="scientific">Araneus ventricosus</name>
    <name type="common">Orbweaver spider</name>
    <name type="synonym">Epeira ventricosa</name>
    <dbReference type="NCBI Taxonomy" id="182803"/>
    <lineage>
        <taxon>Eukaryota</taxon>
        <taxon>Metazoa</taxon>
        <taxon>Ecdysozoa</taxon>
        <taxon>Arthropoda</taxon>
        <taxon>Chelicerata</taxon>
        <taxon>Arachnida</taxon>
        <taxon>Araneae</taxon>
        <taxon>Araneomorphae</taxon>
        <taxon>Entelegynae</taxon>
        <taxon>Araneoidea</taxon>
        <taxon>Araneidae</taxon>
        <taxon>Araneus</taxon>
    </lineage>
</organism>
<dbReference type="OrthoDB" id="10030726at2759"/>
<protein>
    <submittedName>
        <fullName evidence="1">Uncharacterized protein</fullName>
    </submittedName>
</protein>
<sequence length="148" mass="17292">MCRLKSYNVGGGVAYTCSLMYPHRKKFNRARSGKRGQPEGQIARWIQRLQEYDFEIQHLKGTSQGNVDALSRRPFKESIKHCANAEKKFGMEKDISKKRNSADRPSWNEIAPEFPATKRYWALCDSLHLKDGVLYRRWDSDDGSSYRW</sequence>
<evidence type="ECO:0000313" key="1">
    <source>
        <dbReference type="EMBL" id="GBM84332.1"/>
    </source>
</evidence>
<gene>
    <name evidence="1" type="ORF">AVEN_99912_1</name>
</gene>
<dbReference type="AlphaFoldDB" id="A0A4Y2J505"/>
<dbReference type="Proteomes" id="UP000499080">
    <property type="component" value="Unassembled WGS sequence"/>
</dbReference>